<feature type="domain" description="DUF4376" evidence="1">
    <location>
        <begin position="52"/>
        <end position="158"/>
    </location>
</feature>
<dbReference type="EMBL" id="ACDP02000029">
    <property type="protein sequence ID" value="EQM95122.1"/>
    <property type="molecule type" value="Genomic_DNA"/>
</dbReference>
<dbReference type="Proteomes" id="UP000003973">
    <property type="component" value="Unassembled WGS sequence"/>
</dbReference>
<keyword evidence="3" id="KW-1185">Reference proteome</keyword>
<evidence type="ECO:0000259" key="1">
    <source>
        <dbReference type="Pfam" id="PF14301"/>
    </source>
</evidence>
<protein>
    <recommendedName>
        <fullName evidence="1">DUF4376 domain-containing protein</fullName>
    </recommendedName>
</protein>
<sequence>MIGKKIQKPVTDWSNYTTVALWCNAHRAMIEDKGDWYEVVALPEPPKPTLDEARTGKLAELNAAFATASGQAHCRSSLGFEINADEIANRNIEGLTLVLQPGESTLFRAYDNSFHSVTREELETMRREIVVNSQWLYQAKWALEKRIAAAEMAEVLEAIALSPEALAEQTGVLRETAAGEDDGQTE</sequence>
<accession>T5LPH3</accession>
<organism evidence="2 3">
    <name type="scientific">Oxalobacter paraformigenes</name>
    <dbReference type="NCBI Taxonomy" id="556268"/>
    <lineage>
        <taxon>Bacteria</taxon>
        <taxon>Pseudomonadati</taxon>
        <taxon>Pseudomonadota</taxon>
        <taxon>Betaproteobacteria</taxon>
        <taxon>Burkholderiales</taxon>
        <taxon>Oxalobacteraceae</taxon>
        <taxon>Oxalobacter</taxon>
    </lineage>
</organism>
<gene>
    <name evidence="2" type="ORF">OFAG_02346</name>
</gene>
<evidence type="ECO:0000313" key="2">
    <source>
        <dbReference type="EMBL" id="EQM95122.1"/>
    </source>
</evidence>
<dbReference type="HOGENOM" id="CLU_1523685_0_0_4"/>
<dbReference type="AlphaFoldDB" id="T5LPH3"/>
<evidence type="ECO:0000313" key="3">
    <source>
        <dbReference type="Proteomes" id="UP000003973"/>
    </source>
</evidence>
<comment type="caution">
    <text evidence="2">The sequence shown here is derived from an EMBL/GenBank/DDBJ whole genome shotgun (WGS) entry which is preliminary data.</text>
</comment>
<dbReference type="Pfam" id="PF14301">
    <property type="entry name" value="DUF4376"/>
    <property type="match status" value="1"/>
</dbReference>
<name>T5LPH3_9BURK</name>
<dbReference type="RefSeq" id="WP_020995340.1">
    <property type="nucleotide sequence ID" value="NZ_CABMNL010000001.1"/>
</dbReference>
<dbReference type="InterPro" id="IPR025484">
    <property type="entry name" value="DUF4376"/>
</dbReference>
<reference evidence="2" key="1">
    <citation type="submission" date="2011-10" db="EMBL/GenBank/DDBJ databases">
        <title>The Genome Sequence of Oxalobacter formigenes HOxBLS.</title>
        <authorList>
            <consortium name="The Broad Institute Genome Sequencing Platform"/>
            <person name="Earl A."/>
            <person name="Ward D."/>
            <person name="Feldgarden M."/>
            <person name="Gevers D."/>
            <person name="Allison M.J."/>
            <person name="Humphrey S."/>
            <person name="Young S.K."/>
            <person name="Zeng Q."/>
            <person name="Gargeya S."/>
            <person name="Fitzgerald M."/>
            <person name="Haas B."/>
            <person name="Abouelleil A."/>
            <person name="Alvarado L."/>
            <person name="Arachchi H.M."/>
            <person name="Berlin A."/>
            <person name="Brown A."/>
            <person name="Chapman S.B."/>
            <person name="Chen Z."/>
            <person name="Dunbar C."/>
            <person name="Freedman E."/>
            <person name="Gearin G."/>
            <person name="Goldberg J."/>
            <person name="Griggs A."/>
            <person name="Gujja S."/>
            <person name="Heiman D."/>
            <person name="Howarth C."/>
            <person name="Larson L."/>
            <person name="Lui A."/>
            <person name="MacDonald P.J.P."/>
            <person name="Montmayeur A."/>
            <person name="Murphy C."/>
            <person name="Neiman D."/>
            <person name="Pearson M."/>
            <person name="Priest M."/>
            <person name="Roberts A."/>
            <person name="Saif S."/>
            <person name="Shea T."/>
            <person name="Shenoy N."/>
            <person name="Sisk P."/>
            <person name="Stolte C."/>
            <person name="Sykes S."/>
            <person name="Wortman J."/>
            <person name="Nusbaum C."/>
            <person name="Birren B."/>
        </authorList>
    </citation>
    <scope>NUCLEOTIDE SEQUENCE [LARGE SCALE GENOMIC DNA]</scope>
    <source>
        <strain evidence="2">HOxBLS</strain>
    </source>
</reference>
<proteinExistence type="predicted"/>